<dbReference type="EMBL" id="JAIWYP010000004">
    <property type="protein sequence ID" value="KAH3843535.1"/>
    <property type="molecule type" value="Genomic_DNA"/>
</dbReference>
<name>A0A9D4KPT0_DREPO</name>
<dbReference type="Proteomes" id="UP000828390">
    <property type="component" value="Unassembled WGS sequence"/>
</dbReference>
<dbReference type="GO" id="GO:0003676">
    <property type="term" value="F:nucleic acid binding"/>
    <property type="evidence" value="ECO:0007669"/>
    <property type="project" value="InterPro"/>
</dbReference>
<comment type="caution">
    <text evidence="1">The sequence shown here is derived from an EMBL/GenBank/DDBJ whole genome shotgun (WGS) entry which is preliminary data.</text>
</comment>
<reference evidence="1" key="2">
    <citation type="submission" date="2020-11" db="EMBL/GenBank/DDBJ databases">
        <authorList>
            <person name="McCartney M.A."/>
            <person name="Auch B."/>
            <person name="Kono T."/>
            <person name="Mallez S."/>
            <person name="Becker A."/>
            <person name="Gohl D.M."/>
            <person name="Silverstein K.A.T."/>
            <person name="Koren S."/>
            <person name="Bechman K.B."/>
            <person name="Herman A."/>
            <person name="Abrahante J.E."/>
            <person name="Garbe J."/>
        </authorList>
    </citation>
    <scope>NUCLEOTIDE SEQUENCE</scope>
    <source>
        <strain evidence="1">Duluth1</strain>
        <tissue evidence="1">Whole animal</tissue>
    </source>
</reference>
<accession>A0A9D4KPT0</accession>
<dbReference type="AlphaFoldDB" id="A0A9D4KPT0"/>
<evidence type="ECO:0000313" key="1">
    <source>
        <dbReference type="EMBL" id="KAH3843535.1"/>
    </source>
</evidence>
<gene>
    <name evidence="1" type="ORF">DPMN_117055</name>
</gene>
<dbReference type="InterPro" id="IPR036397">
    <property type="entry name" value="RNaseH_sf"/>
</dbReference>
<organism evidence="1 2">
    <name type="scientific">Dreissena polymorpha</name>
    <name type="common">Zebra mussel</name>
    <name type="synonym">Mytilus polymorpha</name>
    <dbReference type="NCBI Taxonomy" id="45954"/>
    <lineage>
        <taxon>Eukaryota</taxon>
        <taxon>Metazoa</taxon>
        <taxon>Spiralia</taxon>
        <taxon>Lophotrochozoa</taxon>
        <taxon>Mollusca</taxon>
        <taxon>Bivalvia</taxon>
        <taxon>Autobranchia</taxon>
        <taxon>Heteroconchia</taxon>
        <taxon>Euheterodonta</taxon>
        <taxon>Imparidentia</taxon>
        <taxon>Neoheterodontei</taxon>
        <taxon>Myida</taxon>
        <taxon>Dreissenoidea</taxon>
        <taxon>Dreissenidae</taxon>
        <taxon>Dreissena</taxon>
    </lineage>
</organism>
<sequence>MDKSPVQKRGLLQPLPLRLRMLRRHGARLNDICLFQRDPYGAYSVMACAWRRTCPLRQAMLYVFPLSPLLHTSIDLVIIHGYRNVVGYQQEMVFPIVIPHKRPEERGMAFVEGQSACSQAHATQVLLQQLNIRRLPFPPKSLDLNVIDEILGRTGQAVTEKTTDPTHSS</sequence>
<keyword evidence="2" id="KW-1185">Reference proteome</keyword>
<dbReference type="Gene3D" id="3.30.420.10">
    <property type="entry name" value="Ribonuclease H-like superfamily/Ribonuclease H"/>
    <property type="match status" value="1"/>
</dbReference>
<proteinExistence type="predicted"/>
<protein>
    <submittedName>
        <fullName evidence="1">Uncharacterized protein</fullName>
    </submittedName>
</protein>
<evidence type="ECO:0000313" key="2">
    <source>
        <dbReference type="Proteomes" id="UP000828390"/>
    </source>
</evidence>
<reference evidence="1" key="1">
    <citation type="journal article" date="2019" name="bioRxiv">
        <title>The Genome of the Zebra Mussel, Dreissena polymorpha: A Resource for Invasive Species Research.</title>
        <authorList>
            <person name="McCartney M.A."/>
            <person name="Auch B."/>
            <person name="Kono T."/>
            <person name="Mallez S."/>
            <person name="Zhang Y."/>
            <person name="Obille A."/>
            <person name="Becker A."/>
            <person name="Abrahante J.E."/>
            <person name="Garbe J."/>
            <person name="Badalamenti J.P."/>
            <person name="Herman A."/>
            <person name="Mangelson H."/>
            <person name="Liachko I."/>
            <person name="Sullivan S."/>
            <person name="Sone E.D."/>
            <person name="Koren S."/>
            <person name="Silverstein K.A.T."/>
            <person name="Beckman K.B."/>
            <person name="Gohl D.M."/>
        </authorList>
    </citation>
    <scope>NUCLEOTIDE SEQUENCE</scope>
    <source>
        <strain evidence="1">Duluth1</strain>
        <tissue evidence="1">Whole animal</tissue>
    </source>
</reference>